<dbReference type="Gene3D" id="3.90.930.1">
    <property type="match status" value="2"/>
</dbReference>
<evidence type="ECO:0000256" key="1">
    <source>
        <dbReference type="SAM" id="Phobius"/>
    </source>
</evidence>
<name>L8JSR2_9BACT</name>
<feature type="transmembrane region" description="Helical" evidence="1">
    <location>
        <begin position="165"/>
        <end position="187"/>
    </location>
</feature>
<accession>L8JSR2</accession>
<feature type="transmembrane region" description="Helical" evidence="1">
    <location>
        <begin position="224"/>
        <end position="243"/>
    </location>
</feature>
<keyword evidence="1" id="KW-0472">Membrane</keyword>
<comment type="caution">
    <text evidence="2">The sequence shown here is derived from an EMBL/GenBank/DDBJ whole genome shotgun (WGS) entry which is preliminary data.</text>
</comment>
<dbReference type="SUPFAM" id="SSF82185">
    <property type="entry name" value="Histone H3 K4-specific methyltransferase SET7/9 N-terminal domain"/>
    <property type="match status" value="3"/>
</dbReference>
<sequence length="621" mass="69950">MQKGIVCKLTGDVATFEYSCNDFIKDEIEAAYQEEQKTTPVQEAKPIEIIEQLDADTIERLRETQDMLFALIGGLAAALLGAVLWATITVATNYQIGFMAIGVGLIVGFGVRFFGSGIDKTYGIIGAIYALLGCLLGNLFTQVWFLAEYQSIGLFDAFKLLNTNLLVAIFEETFSPIDLIFYGIAVAEGYNFAFRKLSFEELALLKKSPEFIPYPANHKLRTPLVAVIFVGLSGLFFGLRGGVNGLQTYYYESGAKMSEGELVDGVVNGPWTYYDENENITLKGNYENGLENGKWTWYEGSIMTKEGHYSTGIPHGVWINYYSNGFVADSGAYNNGRKDGWWIIRHESGRLAGRGKFLRDKLTGNWDYFYENGKRSSEESYDKGVLSGKTTYYYDNGQKSRELEYHDEKQRIINCWSPTGEILVAEGNGIFNTYFSNNKIAQTGTVKDGKKIGVWKIFHDNGTLQAEGEFDEEEIFVIDKYWDDTGNIVIKNGTGNVTNFGIENGLYQEGKLIKGYRQGLWHTYNTNSALLIEANYKNGRFHGTYKGYFPSGTLNIEGYYENGKQSGIWYWYYENGLLESSINFANGKKDGVQEFYNELGIKIREEVYKAGELVEENITSL</sequence>
<evidence type="ECO:0000313" key="2">
    <source>
        <dbReference type="EMBL" id="ELR71890.1"/>
    </source>
</evidence>
<dbReference type="EMBL" id="AMZN01000031">
    <property type="protein sequence ID" value="ELR71890.1"/>
    <property type="molecule type" value="Genomic_DNA"/>
</dbReference>
<gene>
    <name evidence="2" type="ORF">C900_02129</name>
</gene>
<dbReference type="PANTHER" id="PTHR33706:SF1">
    <property type="entry name" value="TPR REPEAT PROTEIN"/>
    <property type="match status" value="1"/>
</dbReference>
<dbReference type="Gene3D" id="2.20.110.10">
    <property type="entry name" value="Histone H3 K4-specific methyltransferase SET7/9 N-terminal domain"/>
    <property type="match status" value="2"/>
</dbReference>
<dbReference type="RefSeq" id="WP_009579508.1">
    <property type="nucleotide sequence ID" value="NZ_AMZN01000031.1"/>
</dbReference>
<proteinExistence type="predicted"/>
<dbReference type="InterPro" id="IPR011652">
    <property type="entry name" value="MORN_2"/>
</dbReference>
<dbReference type="PANTHER" id="PTHR33706">
    <property type="entry name" value="MORN VARIANT REPEAT PROTEIN"/>
    <property type="match status" value="1"/>
</dbReference>
<dbReference type="eggNOG" id="COG2849">
    <property type="taxonomic scope" value="Bacteria"/>
</dbReference>
<dbReference type="AlphaFoldDB" id="L8JSR2"/>
<feature type="transmembrane region" description="Helical" evidence="1">
    <location>
        <begin position="68"/>
        <end position="88"/>
    </location>
</feature>
<evidence type="ECO:0000313" key="3">
    <source>
        <dbReference type="Proteomes" id="UP000011135"/>
    </source>
</evidence>
<feature type="transmembrane region" description="Helical" evidence="1">
    <location>
        <begin position="122"/>
        <end position="145"/>
    </location>
</feature>
<reference evidence="2 3" key="1">
    <citation type="submission" date="2012-12" db="EMBL/GenBank/DDBJ databases">
        <title>Genome assembly of Fulvivirga imtechensis AK7.</title>
        <authorList>
            <person name="Nupur N."/>
            <person name="Khatri I."/>
            <person name="Kumar R."/>
            <person name="Subramanian S."/>
            <person name="Pinnaka A."/>
        </authorList>
    </citation>
    <scope>NUCLEOTIDE SEQUENCE [LARGE SCALE GENOMIC DNA]</scope>
    <source>
        <strain evidence="2 3">AK7</strain>
    </source>
</reference>
<keyword evidence="1" id="KW-0812">Transmembrane</keyword>
<keyword evidence="3" id="KW-1185">Reference proteome</keyword>
<keyword evidence="1" id="KW-1133">Transmembrane helix</keyword>
<organism evidence="2 3">
    <name type="scientific">Fulvivirga imtechensis AK7</name>
    <dbReference type="NCBI Taxonomy" id="1237149"/>
    <lineage>
        <taxon>Bacteria</taxon>
        <taxon>Pseudomonadati</taxon>
        <taxon>Bacteroidota</taxon>
        <taxon>Cytophagia</taxon>
        <taxon>Cytophagales</taxon>
        <taxon>Fulvivirgaceae</taxon>
        <taxon>Fulvivirga</taxon>
    </lineage>
</organism>
<dbReference type="Proteomes" id="UP000011135">
    <property type="component" value="Unassembled WGS sequence"/>
</dbReference>
<feature type="transmembrane region" description="Helical" evidence="1">
    <location>
        <begin position="94"/>
        <end position="115"/>
    </location>
</feature>
<protein>
    <recommendedName>
        <fullName evidence="4">Exported 24-amino acid repeat protein</fullName>
    </recommendedName>
</protein>
<dbReference type="Pfam" id="PF07661">
    <property type="entry name" value="MORN_2"/>
    <property type="match status" value="6"/>
</dbReference>
<dbReference type="STRING" id="1237149.C900_02129"/>
<evidence type="ECO:0008006" key="4">
    <source>
        <dbReference type="Google" id="ProtNLM"/>
    </source>
</evidence>